<evidence type="ECO:0000256" key="4">
    <source>
        <dbReference type="ARBA" id="ARBA00023163"/>
    </source>
</evidence>
<evidence type="ECO:0000313" key="10">
    <source>
        <dbReference type="Proteomes" id="UP000248961"/>
    </source>
</evidence>
<gene>
    <name evidence="9" type="ORF">BO97DRAFT_273660</name>
</gene>
<dbReference type="GO" id="GO:0003700">
    <property type="term" value="F:DNA-binding transcription factor activity"/>
    <property type="evidence" value="ECO:0007669"/>
    <property type="project" value="InterPro"/>
</dbReference>
<dbReference type="SMART" id="SM00338">
    <property type="entry name" value="BRLZ"/>
    <property type="match status" value="1"/>
</dbReference>
<proteinExistence type="predicted"/>
<dbReference type="Gene3D" id="1.20.5.170">
    <property type="match status" value="1"/>
</dbReference>
<name>A0A395I3R3_ASPHC</name>
<dbReference type="InterPro" id="IPR004827">
    <property type="entry name" value="bZIP"/>
</dbReference>
<dbReference type="SUPFAM" id="SSF57959">
    <property type="entry name" value="Leucine zipper domain"/>
    <property type="match status" value="1"/>
</dbReference>
<keyword evidence="6" id="KW-0175">Coiled coil</keyword>
<dbReference type="InterPro" id="IPR051027">
    <property type="entry name" value="bZIP_transcription_factors"/>
</dbReference>
<dbReference type="OrthoDB" id="295274at2759"/>
<feature type="domain" description="BZIP" evidence="8">
    <location>
        <begin position="55"/>
        <end position="118"/>
    </location>
</feature>
<dbReference type="Pfam" id="PF00170">
    <property type="entry name" value="bZIP_1"/>
    <property type="match status" value="1"/>
</dbReference>
<evidence type="ECO:0000256" key="5">
    <source>
        <dbReference type="ARBA" id="ARBA00023242"/>
    </source>
</evidence>
<dbReference type="InterPro" id="IPR002112">
    <property type="entry name" value="Leuzip_Jun"/>
</dbReference>
<dbReference type="PROSITE" id="PS00036">
    <property type="entry name" value="BZIP_BASIC"/>
    <property type="match status" value="1"/>
</dbReference>
<evidence type="ECO:0000313" key="9">
    <source>
        <dbReference type="EMBL" id="RAL14597.1"/>
    </source>
</evidence>
<dbReference type="PROSITE" id="PS50217">
    <property type="entry name" value="BZIP"/>
    <property type="match status" value="1"/>
</dbReference>
<feature type="region of interest" description="Disordered" evidence="7">
    <location>
        <begin position="176"/>
        <end position="202"/>
    </location>
</feature>
<evidence type="ECO:0000256" key="7">
    <source>
        <dbReference type="SAM" id="MobiDB-lite"/>
    </source>
</evidence>
<dbReference type="RefSeq" id="XP_025553751.1">
    <property type="nucleotide sequence ID" value="XM_025691002.1"/>
</dbReference>
<keyword evidence="10" id="KW-1185">Reference proteome</keyword>
<protein>
    <recommendedName>
        <fullName evidence="8">BZIP domain-containing protein</fullName>
    </recommendedName>
</protein>
<dbReference type="PANTHER" id="PTHR19304">
    <property type="entry name" value="CYCLIC-AMP RESPONSE ELEMENT BINDING PROTEIN"/>
    <property type="match status" value="1"/>
</dbReference>
<feature type="coiled-coil region" evidence="6">
    <location>
        <begin position="73"/>
        <end position="114"/>
    </location>
</feature>
<evidence type="ECO:0000256" key="1">
    <source>
        <dbReference type="ARBA" id="ARBA00004123"/>
    </source>
</evidence>
<feature type="compositionally biased region" description="Polar residues" evidence="7">
    <location>
        <begin position="1"/>
        <end position="18"/>
    </location>
</feature>
<dbReference type="GO" id="GO:0003677">
    <property type="term" value="F:DNA binding"/>
    <property type="evidence" value="ECO:0007669"/>
    <property type="project" value="UniProtKB-KW"/>
</dbReference>
<dbReference type="VEuPathDB" id="FungiDB:BO97DRAFT_273660"/>
<organism evidence="9 10">
    <name type="scientific">Aspergillus homomorphus (strain CBS 101889)</name>
    <dbReference type="NCBI Taxonomy" id="1450537"/>
    <lineage>
        <taxon>Eukaryota</taxon>
        <taxon>Fungi</taxon>
        <taxon>Dikarya</taxon>
        <taxon>Ascomycota</taxon>
        <taxon>Pezizomycotina</taxon>
        <taxon>Eurotiomycetes</taxon>
        <taxon>Eurotiomycetidae</taxon>
        <taxon>Eurotiales</taxon>
        <taxon>Aspergillaceae</taxon>
        <taxon>Aspergillus</taxon>
        <taxon>Aspergillus subgen. Circumdati</taxon>
    </lineage>
</organism>
<comment type="subcellular location">
    <subcellularLocation>
        <location evidence="1">Nucleus</location>
    </subcellularLocation>
</comment>
<evidence type="ECO:0000256" key="2">
    <source>
        <dbReference type="ARBA" id="ARBA00023015"/>
    </source>
</evidence>
<sequence length="256" mass="27967">MNPNFGRYSRNSHVRNGQPTPPPYGDKRCFQEMNSGSAMQQHQQQQLTPPYDDEKAKRERFLERNRLAASKCRQKKKKINEQLDRRHVELQAQNTKLHSEIDDLRSEILSLKTELLRHSDCGDPAIALHLSQMVKHITALDHAAADRRASGHHLDMMVMGAAGHASTGAGLASASTASLTASPPGLSTSSSMTSPTTSSASTTTSAAAAMTFGFDSPLPIVPTPINSGSNNNNKTADDVPLDQVPEYQFFNELLDM</sequence>
<reference evidence="9 10" key="1">
    <citation type="submission" date="2018-02" db="EMBL/GenBank/DDBJ databases">
        <title>The genomes of Aspergillus section Nigri reveals drivers in fungal speciation.</title>
        <authorList>
            <consortium name="DOE Joint Genome Institute"/>
            <person name="Vesth T.C."/>
            <person name="Nybo J."/>
            <person name="Theobald S."/>
            <person name="Brandl J."/>
            <person name="Frisvad J.C."/>
            <person name="Nielsen K.F."/>
            <person name="Lyhne E.K."/>
            <person name="Kogle M.E."/>
            <person name="Kuo A."/>
            <person name="Riley R."/>
            <person name="Clum A."/>
            <person name="Nolan M."/>
            <person name="Lipzen A."/>
            <person name="Salamov A."/>
            <person name="Henrissat B."/>
            <person name="Wiebenga A."/>
            <person name="De vries R.P."/>
            <person name="Grigoriev I.V."/>
            <person name="Mortensen U.H."/>
            <person name="Andersen M.R."/>
            <person name="Baker S.E."/>
        </authorList>
    </citation>
    <scope>NUCLEOTIDE SEQUENCE [LARGE SCALE GENOMIC DNA]</scope>
    <source>
        <strain evidence="9 10">CBS 101889</strain>
    </source>
</reference>
<evidence type="ECO:0000256" key="3">
    <source>
        <dbReference type="ARBA" id="ARBA00023125"/>
    </source>
</evidence>
<keyword evidence="5" id="KW-0539">Nucleus</keyword>
<dbReference type="EMBL" id="KZ824274">
    <property type="protein sequence ID" value="RAL14597.1"/>
    <property type="molecule type" value="Genomic_DNA"/>
</dbReference>
<dbReference type="GeneID" id="37195291"/>
<evidence type="ECO:0000256" key="6">
    <source>
        <dbReference type="SAM" id="Coils"/>
    </source>
</evidence>
<dbReference type="AlphaFoldDB" id="A0A395I3R3"/>
<keyword evidence="2" id="KW-0805">Transcription regulation</keyword>
<dbReference type="CDD" id="cd14687">
    <property type="entry name" value="bZIP_ATF2"/>
    <property type="match status" value="1"/>
</dbReference>
<keyword evidence="4" id="KW-0804">Transcription</keyword>
<dbReference type="GO" id="GO:0005634">
    <property type="term" value="C:nucleus"/>
    <property type="evidence" value="ECO:0007669"/>
    <property type="project" value="UniProtKB-SubCell"/>
</dbReference>
<dbReference type="PRINTS" id="PR00043">
    <property type="entry name" value="LEUZIPPRJUN"/>
</dbReference>
<accession>A0A395I3R3</accession>
<dbReference type="STRING" id="1450537.A0A395I3R3"/>
<evidence type="ECO:0000259" key="8">
    <source>
        <dbReference type="PROSITE" id="PS50217"/>
    </source>
</evidence>
<keyword evidence="3" id="KW-0238">DNA-binding</keyword>
<dbReference type="Proteomes" id="UP000248961">
    <property type="component" value="Unassembled WGS sequence"/>
</dbReference>
<dbReference type="InterPro" id="IPR046347">
    <property type="entry name" value="bZIP_sf"/>
</dbReference>
<feature type="region of interest" description="Disordered" evidence="7">
    <location>
        <begin position="1"/>
        <end position="26"/>
    </location>
</feature>